<evidence type="ECO:0000256" key="2">
    <source>
        <dbReference type="SAM" id="MobiDB-lite"/>
    </source>
</evidence>
<feature type="compositionally biased region" description="Basic residues" evidence="2">
    <location>
        <begin position="1"/>
        <end position="10"/>
    </location>
</feature>
<feature type="compositionally biased region" description="Low complexity" evidence="2">
    <location>
        <begin position="26"/>
        <end position="35"/>
    </location>
</feature>
<proteinExistence type="predicted"/>
<feature type="region of interest" description="Disordered" evidence="2">
    <location>
        <begin position="1"/>
        <end position="38"/>
    </location>
</feature>
<protein>
    <submittedName>
        <fullName evidence="3">Uncharacterized protein</fullName>
    </submittedName>
</protein>
<accession>A0A8X7NLE0</accession>
<organism evidence="3 4">
    <name type="scientific">Candida parapsilosis</name>
    <name type="common">Yeast</name>
    <dbReference type="NCBI Taxonomy" id="5480"/>
    <lineage>
        <taxon>Eukaryota</taxon>
        <taxon>Fungi</taxon>
        <taxon>Dikarya</taxon>
        <taxon>Ascomycota</taxon>
        <taxon>Saccharomycotina</taxon>
        <taxon>Pichiomycetes</taxon>
        <taxon>Debaryomycetaceae</taxon>
        <taxon>Candida/Lodderomyces clade</taxon>
        <taxon>Candida</taxon>
    </lineage>
</organism>
<evidence type="ECO:0000313" key="4">
    <source>
        <dbReference type="Proteomes" id="UP000590412"/>
    </source>
</evidence>
<feature type="coiled-coil region" evidence="1">
    <location>
        <begin position="165"/>
        <end position="194"/>
    </location>
</feature>
<evidence type="ECO:0000256" key="1">
    <source>
        <dbReference type="SAM" id="Coils"/>
    </source>
</evidence>
<dbReference type="AlphaFoldDB" id="A0A8X7NLE0"/>
<dbReference type="Proteomes" id="UP000590412">
    <property type="component" value="Unassembled WGS sequence"/>
</dbReference>
<keyword evidence="1" id="KW-0175">Coiled coil</keyword>
<reference evidence="3" key="1">
    <citation type="submission" date="2020-03" db="EMBL/GenBank/DDBJ databases">
        <title>FDA dAtabase for Regulatory Grade micrObial Sequences (FDA-ARGOS): Supporting development and validation of Infectious Disease Dx tests.</title>
        <authorList>
            <person name="Campos J."/>
            <person name="Goldberg B."/>
            <person name="Tallon L."/>
            <person name="Sadzewicz L."/>
            <person name="Vavikolanu K."/>
            <person name="Mehta A."/>
            <person name="Aluvathingal J."/>
            <person name="Nadendla S."/>
            <person name="Nandy P."/>
            <person name="Geyer C."/>
            <person name="Yan Y."/>
            <person name="Sichtig H."/>
        </authorList>
    </citation>
    <scope>NUCLEOTIDE SEQUENCE [LARGE SCALE GENOMIC DNA]</scope>
    <source>
        <strain evidence="3">FDAARGOS_652</strain>
    </source>
</reference>
<dbReference type="EMBL" id="JABWAB010000004">
    <property type="protein sequence ID" value="KAF6052562.1"/>
    <property type="molecule type" value="Genomic_DNA"/>
</dbReference>
<evidence type="ECO:0000313" key="3">
    <source>
        <dbReference type="EMBL" id="KAF6052562.1"/>
    </source>
</evidence>
<name>A0A8X7NLE0_CANPA</name>
<feature type="region of interest" description="Disordered" evidence="2">
    <location>
        <begin position="51"/>
        <end position="82"/>
    </location>
</feature>
<sequence>MKILHIKKQLPSHTLSDHEVQGVTMNPNNDDNTNTSMELFSSPLSSIIEQVGETQKSRNKARLNPLSSSPTSSPTRHKTQSLKFHHITDKELSQRGSVINSRNKHNKIRQVRSQRRYEKLSLQREKVTDKQYKEDVEREYDEQAREFMDNEDINRLIDDEWEIMNENKRSSLELEEAEARAWEEEMELMELIGTLDLNGGS</sequence>
<comment type="caution">
    <text evidence="3">The sequence shown here is derived from an EMBL/GenBank/DDBJ whole genome shotgun (WGS) entry which is preliminary data.</text>
</comment>
<gene>
    <name evidence="3" type="ORF">FOB60_002818</name>
</gene>